<dbReference type="OrthoDB" id="406505at2759"/>
<keyword evidence="7" id="KW-1185">Reference proteome</keyword>
<reference evidence="6 7" key="1">
    <citation type="submission" date="2019-06" db="EMBL/GenBank/DDBJ databases">
        <title>A chromosomal-level reference genome of Carpinus fangiana (Coryloideae, Betulaceae).</title>
        <authorList>
            <person name="Yang X."/>
            <person name="Wang Z."/>
            <person name="Zhang L."/>
            <person name="Hao G."/>
            <person name="Liu J."/>
            <person name="Yang Y."/>
        </authorList>
    </citation>
    <scope>NUCLEOTIDE SEQUENCE [LARGE SCALE GENOMIC DNA]</scope>
    <source>
        <strain evidence="6">Cfa_2016G</strain>
        <tissue evidence="6">Leaf</tissue>
    </source>
</reference>
<dbReference type="PANTHER" id="PTHR33191">
    <property type="entry name" value="RIPENING-RELATED PROTEIN 2-RELATED"/>
    <property type="match status" value="1"/>
</dbReference>
<gene>
    <name evidence="6" type="ORF">FH972_003942</name>
</gene>
<proteinExistence type="inferred from homology"/>
<dbReference type="Gene3D" id="2.40.40.10">
    <property type="entry name" value="RlpA-like domain"/>
    <property type="match status" value="1"/>
</dbReference>
<comment type="subcellular location">
    <subcellularLocation>
        <location evidence="1">Secreted</location>
    </subcellularLocation>
</comment>
<feature type="region of interest" description="Disordered" evidence="5">
    <location>
        <begin position="1"/>
        <end position="21"/>
    </location>
</feature>
<evidence type="ECO:0008006" key="8">
    <source>
        <dbReference type="Google" id="ProtNLM"/>
    </source>
</evidence>
<dbReference type="InterPro" id="IPR036908">
    <property type="entry name" value="RlpA-like_sf"/>
</dbReference>
<keyword evidence="3" id="KW-0964">Secreted</keyword>
<protein>
    <recommendedName>
        <fullName evidence="8">RlpA-like protein double-psi beta-barrel domain-containing protein</fullName>
    </recommendedName>
</protein>
<accession>A0A5N6QMC7</accession>
<keyword evidence="4" id="KW-0732">Signal</keyword>
<dbReference type="AlphaFoldDB" id="A0A5N6QMC7"/>
<dbReference type="InterPro" id="IPR039271">
    <property type="entry name" value="Kiwellin-like"/>
</dbReference>
<dbReference type="GO" id="GO:0005576">
    <property type="term" value="C:extracellular region"/>
    <property type="evidence" value="ECO:0007669"/>
    <property type="project" value="UniProtKB-SubCell"/>
</dbReference>
<evidence type="ECO:0000313" key="7">
    <source>
        <dbReference type="Proteomes" id="UP000327013"/>
    </source>
</evidence>
<dbReference type="Proteomes" id="UP000327013">
    <property type="component" value="Chromosome 1"/>
</dbReference>
<dbReference type="SUPFAM" id="SSF50685">
    <property type="entry name" value="Barwin-like endoglucanases"/>
    <property type="match status" value="1"/>
</dbReference>
<dbReference type="CDD" id="cd22270">
    <property type="entry name" value="DPBB_kiwellin-like"/>
    <property type="match status" value="1"/>
</dbReference>
<evidence type="ECO:0000256" key="5">
    <source>
        <dbReference type="SAM" id="MobiDB-lite"/>
    </source>
</evidence>
<dbReference type="Pfam" id="PF24300">
    <property type="entry name" value="KWL1"/>
    <property type="match status" value="1"/>
</dbReference>
<evidence type="ECO:0000313" key="6">
    <source>
        <dbReference type="EMBL" id="KAE7999524.1"/>
    </source>
</evidence>
<evidence type="ECO:0000256" key="2">
    <source>
        <dbReference type="ARBA" id="ARBA00005592"/>
    </source>
</evidence>
<dbReference type="EMBL" id="CM017321">
    <property type="protein sequence ID" value="KAE7999524.1"/>
    <property type="molecule type" value="Genomic_DNA"/>
</dbReference>
<evidence type="ECO:0000256" key="1">
    <source>
        <dbReference type="ARBA" id="ARBA00004613"/>
    </source>
</evidence>
<comment type="similarity">
    <text evidence="2">Belongs to the kiwellin family.</text>
</comment>
<evidence type="ECO:0000256" key="4">
    <source>
        <dbReference type="ARBA" id="ARBA00022729"/>
    </source>
</evidence>
<organism evidence="6 7">
    <name type="scientific">Carpinus fangiana</name>
    <dbReference type="NCBI Taxonomy" id="176857"/>
    <lineage>
        <taxon>Eukaryota</taxon>
        <taxon>Viridiplantae</taxon>
        <taxon>Streptophyta</taxon>
        <taxon>Embryophyta</taxon>
        <taxon>Tracheophyta</taxon>
        <taxon>Spermatophyta</taxon>
        <taxon>Magnoliopsida</taxon>
        <taxon>eudicotyledons</taxon>
        <taxon>Gunneridae</taxon>
        <taxon>Pentapetalae</taxon>
        <taxon>rosids</taxon>
        <taxon>fabids</taxon>
        <taxon>Fagales</taxon>
        <taxon>Betulaceae</taxon>
        <taxon>Carpinus</taxon>
    </lineage>
</organism>
<name>A0A5N6QMC7_9ROSI</name>
<evidence type="ECO:0000256" key="3">
    <source>
        <dbReference type="ARBA" id="ARBA00022525"/>
    </source>
</evidence>
<dbReference type="PANTHER" id="PTHR33191:SF9">
    <property type="entry name" value="RIPENING-RELATED PROTEIN 2-RELATED"/>
    <property type="match status" value="1"/>
</dbReference>
<sequence>MASLTLNSFEEGGDGGHESKCDEMYHNNTELIVALSTGWLEYSGPSRCNSSINITGNGKSVVAKVVDECDSTMGCDAQHAYQKPCNNNVVDASSGVWDALGVDKSIRDLGPMNITWSDA</sequence>